<feature type="region of interest" description="Disordered" evidence="1">
    <location>
        <begin position="1"/>
        <end position="61"/>
    </location>
</feature>
<feature type="compositionally biased region" description="Basic and acidic residues" evidence="1">
    <location>
        <begin position="20"/>
        <end position="54"/>
    </location>
</feature>
<organism evidence="2 3">
    <name type="scientific">Pleurodeles waltl</name>
    <name type="common">Iberian ribbed newt</name>
    <dbReference type="NCBI Taxonomy" id="8319"/>
    <lineage>
        <taxon>Eukaryota</taxon>
        <taxon>Metazoa</taxon>
        <taxon>Chordata</taxon>
        <taxon>Craniata</taxon>
        <taxon>Vertebrata</taxon>
        <taxon>Euteleostomi</taxon>
        <taxon>Amphibia</taxon>
        <taxon>Batrachia</taxon>
        <taxon>Caudata</taxon>
        <taxon>Salamandroidea</taxon>
        <taxon>Salamandridae</taxon>
        <taxon>Pleurodelinae</taxon>
        <taxon>Pleurodeles</taxon>
    </lineage>
</organism>
<accession>A0AAV7Q7N9</accession>
<proteinExistence type="predicted"/>
<name>A0AAV7Q7N9_PLEWA</name>
<reference evidence="2" key="1">
    <citation type="journal article" date="2022" name="bioRxiv">
        <title>Sequencing and chromosome-scale assembly of the giantPleurodeles waltlgenome.</title>
        <authorList>
            <person name="Brown T."/>
            <person name="Elewa A."/>
            <person name="Iarovenko S."/>
            <person name="Subramanian E."/>
            <person name="Araus A.J."/>
            <person name="Petzold A."/>
            <person name="Susuki M."/>
            <person name="Suzuki K.-i.T."/>
            <person name="Hayashi T."/>
            <person name="Toyoda A."/>
            <person name="Oliveira C."/>
            <person name="Osipova E."/>
            <person name="Leigh N.D."/>
            <person name="Simon A."/>
            <person name="Yun M.H."/>
        </authorList>
    </citation>
    <scope>NUCLEOTIDE SEQUENCE</scope>
    <source>
        <strain evidence="2">20211129_DDA</strain>
        <tissue evidence="2">Liver</tissue>
    </source>
</reference>
<comment type="caution">
    <text evidence="2">The sequence shown here is derived from an EMBL/GenBank/DDBJ whole genome shotgun (WGS) entry which is preliminary data.</text>
</comment>
<dbReference type="EMBL" id="JANPWB010000010">
    <property type="protein sequence ID" value="KAJ1135562.1"/>
    <property type="molecule type" value="Genomic_DNA"/>
</dbReference>
<evidence type="ECO:0000313" key="2">
    <source>
        <dbReference type="EMBL" id="KAJ1135562.1"/>
    </source>
</evidence>
<dbReference type="Proteomes" id="UP001066276">
    <property type="component" value="Chromosome 6"/>
</dbReference>
<protein>
    <submittedName>
        <fullName evidence="2">Uncharacterized protein</fullName>
    </submittedName>
</protein>
<keyword evidence="3" id="KW-1185">Reference proteome</keyword>
<evidence type="ECO:0000313" key="3">
    <source>
        <dbReference type="Proteomes" id="UP001066276"/>
    </source>
</evidence>
<gene>
    <name evidence="2" type="ORF">NDU88_002000</name>
</gene>
<dbReference type="AlphaFoldDB" id="A0AAV7Q7N9"/>
<evidence type="ECO:0000256" key="1">
    <source>
        <dbReference type="SAM" id="MobiDB-lite"/>
    </source>
</evidence>
<sequence>MEKANLRARLLPQKGAYGRGGERGRATEKGREGGSRAIKRFWEPSPDRGQEHTNRYSRRGAPLPWTHAARSQLPFCARDAPFLPLAGRDGSSWVSFRETTGTGPSRDLGVPMFFHTGVRTLVAAEILSGKPSDAKDQLLRQLHALRGILLPGGQRLRL</sequence>